<dbReference type="Pfam" id="PF00300">
    <property type="entry name" value="His_Phos_1"/>
    <property type="match status" value="1"/>
</dbReference>
<proteinExistence type="inferred from homology"/>
<dbReference type="Proteomes" id="UP000179627">
    <property type="component" value="Unassembled WGS sequence"/>
</dbReference>
<dbReference type="PANTHER" id="PTHR11931">
    <property type="entry name" value="PHOSPHOGLYCERATE MUTASE"/>
    <property type="match status" value="1"/>
</dbReference>
<dbReference type="OrthoDB" id="3628970at2"/>
<dbReference type="AlphaFoldDB" id="A0A1S1QTH5"/>
<dbReference type="SUPFAM" id="SSF53254">
    <property type="entry name" value="Phosphoglycerate mutase-like"/>
    <property type="match status" value="1"/>
</dbReference>
<dbReference type="InterPro" id="IPR013078">
    <property type="entry name" value="His_Pase_superF_clade-1"/>
</dbReference>
<evidence type="ECO:0000256" key="5">
    <source>
        <dbReference type="PIRSR" id="PIRSR613078-2"/>
    </source>
</evidence>
<protein>
    <recommendedName>
        <fullName evidence="2">phosphoglycerate mutase (2,3-diphosphoglycerate-dependent)</fullName>
        <ecNumber evidence="2">5.4.2.11</ecNumber>
    </recommendedName>
</protein>
<evidence type="ECO:0000256" key="4">
    <source>
        <dbReference type="ARBA" id="ARBA00023235"/>
    </source>
</evidence>
<feature type="binding site" evidence="5">
    <location>
        <begin position="12"/>
        <end position="19"/>
    </location>
    <ligand>
        <name>substrate</name>
    </ligand>
</feature>
<gene>
    <name evidence="6" type="ORF">CC117_16325</name>
</gene>
<evidence type="ECO:0000313" key="6">
    <source>
        <dbReference type="EMBL" id="OHV38018.1"/>
    </source>
</evidence>
<dbReference type="SMART" id="SM00855">
    <property type="entry name" value="PGAM"/>
    <property type="match status" value="1"/>
</dbReference>
<keyword evidence="4" id="KW-0413">Isomerase</keyword>
<keyword evidence="7" id="KW-1185">Reference proteome</keyword>
<comment type="similarity">
    <text evidence="1">Belongs to the phosphoglycerate mutase family. BPG-dependent PGAM subfamily.</text>
</comment>
<dbReference type="CDD" id="cd07067">
    <property type="entry name" value="HP_PGM_like"/>
    <property type="match status" value="1"/>
</dbReference>
<comment type="caution">
    <text evidence="6">The sequence shown here is derived from an EMBL/GenBank/DDBJ whole genome shotgun (WGS) entry which is preliminary data.</text>
</comment>
<dbReference type="RefSeq" id="WP_071084297.1">
    <property type="nucleotide sequence ID" value="NZ_MBLM01000110.1"/>
</dbReference>
<dbReference type="InterPro" id="IPR001345">
    <property type="entry name" value="PG/BPGM_mutase_AS"/>
</dbReference>
<reference evidence="7" key="1">
    <citation type="submission" date="2016-07" db="EMBL/GenBank/DDBJ databases">
        <title>Sequence Frankia sp. strain CcI1.17.</title>
        <authorList>
            <person name="Ghodhbane-Gtari F."/>
            <person name="Swanson E."/>
            <person name="Gueddou A."/>
            <person name="Morris K."/>
            <person name="Hezbri K."/>
            <person name="Ktari A."/>
            <person name="Nouioui I."/>
            <person name="Abebe-Akele F."/>
            <person name="Simpson S."/>
            <person name="Thomas K."/>
            <person name="Gtari M."/>
            <person name="Tisa L.S."/>
            <person name="Hurst S."/>
        </authorList>
    </citation>
    <scope>NUCLEOTIDE SEQUENCE [LARGE SCALE GENOMIC DNA]</scope>
    <source>
        <strain evidence="7">Cc1.17</strain>
    </source>
</reference>
<dbReference type="InterPro" id="IPR029033">
    <property type="entry name" value="His_PPase_superfam"/>
</dbReference>
<name>A0A1S1QTH5_9ACTN</name>
<evidence type="ECO:0000256" key="2">
    <source>
        <dbReference type="ARBA" id="ARBA00012028"/>
    </source>
</evidence>
<dbReference type="GO" id="GO:0004619">
    <property type="term" value="F:phosphoglycerate mutase activity"/>
    <property type="evidence" value="ECO:0007669"/>
    <property type="project" value="UniProtKB-EC"/>
</dbReference>
<sequence length="224" mass="24236">MSDTDTDLLLVRHGEAHCNIAWVAGGDRGCTGLTPRGREQAAGLARALRALHAARPIDMAYAAPRLRVRETAQIVCDELGLPVAAEPRLSGPDHGEADGRPWADIIAEFGGPPADRPEEPFAPGSESWSEFLIRAGGCLRELTELHRGQRVLVIAHGETVEAAHRLLMGVPAVTPLPYGFSVAHASLTWWSHRWSSAGSSRWSLVLHGATDGFHTIRPSRENRS</sequence>
<dbReference type="EC" id="5.4.2.11" evidence="2"/>
<accession>A0A1S1QTH5</accession>
<dbReference type="GO" id="GO:0006096">
    <property type="term" value="P:glycolytic process"/>
    <property type="evidence" value="ECO:0007669"/>
    <property type="project" value="UniProtKB-KW"/>
</dbReference>
<dbReference type="Gene3D" id="3.40.50.1240">
    <property type="entry name" value="Phosphoglycerate mutase-like"/>
    <property type="match status" value="1"/>
</dbReference>
<evidence type="ECO:0000313" key="7">
    <source>
        <dbReference type="Proteomes" id="UP000179627"/>
    </source>
</evidence>
<dbReference type="EMBL" id="MBLM01000110">
    <property type="protein sequence ID" value="OHV38018.1"/>
    <property type="molecule type" value="Genomic_DNA"/>
</dbReference>
<evidence type="ECO:0000256" key="1">
    <source>
        <dbReference type="ARBA" id="ARBA00006717"/>
    </source>
</evidence>
<organism evidence="6 7">
    <name type="scientific">Parafrankia colletiae</name>
    <dbReference type="NCBI Taxonomy" id="573497"/>
    <lineage>
        <taxon>Bacteria</taxon>
        <taxon>Bacillati</taxon>
        <taxon>Actinomycetota</taxon>
        <taxon>Actinomycetes</taxon>
        <taxon>Frankiales</taxon>
        <taxon>Frankiaceae</taxon>
        <taxon>Parafrankia</taxon>
    </lineage>
</organism>
<evidence type="ECO:0000256" key="3">
    <source>
        <dbReference type="ARBA" id="ARBA00023152"/>
    </source>
</evidence>
<keyword evidence="3" id="KW-0324">Glycolysis</keyword>
<feature type="binding site" evidence="5">
    <location>
        <position position="67"/>
    </location>
    <ligand>
        <name>substrate</name>
    </ligand>
</feature>
<dbReference type="InterPro" id="IPR005952">
    <property type="entry name" value="Phosphogly_mut1"/>
</dbReference>
<dbReference type="PROSITE" id="PS00175">
    <property type="entry name" value="PG_MUTASE"/>
    <property type="match status" value="1"/>
</dbReference>